<protein>
    <recommendedName>
        <fullName evidence="5">5-formyltetrahydrofolate cyclo-ligase</fullName>
        <ecNumber evidence="5">6.3.3.2</ecNumber>
    </recommendedName>
</protein>
<proteinExistence type="inferred from homology"/>
<organism evidence="7 8">
    <name type="scientific">Seongchinamella unica</name>
    <dbReference type="NCBI Taxonomy" id="2547392"/>
    <lineage>
        <taxon>Bacteria</taxon>
        <taxon>Pseudomonadati</taxon>
        <taxon>Pseudomonadota</taxon>
        <taxon>Gammaproteobacteria</taxon>
        <taxon>Cellvibrionales</taxon>
        <taxon>Halieaceae</taxon>
        <taxon>Seongchinamella</taxon>
    </lineage>
</organism>
<evidence type="ECO:0000256" key="1">
    <source>
        <dbReference type="ARBA" id="ARBA00010638"/>
    </source>
</evidence>
<comment type="cofactor">
    <cofactor evidence="5">
        <name>Mg(2+)</name>
        <dbReference type="ChEBI" id="CHEBI:18420"/>
    </cofactor>
</comment>
<evidence type="ECO:0000313" key="7">
    <source>
        <dbReference type="EMBL" id="TDG15565.1"/>
    </source>
</evidence>
<reference evidence="7 8" key="1">
    <citation type="submission" date="2019-03" db="EMBL/GenBank/DDBJ databases">
        <title>Seongchinamella monodicae gen. nov., sp. nov., a novel member of the Gammaproteobacteria isolated from a tidal mudflat of beach.</title>
        <authorList>
            <person name="Yang H.G."/>
            <person name="Kang J.W."/>
            <person name="Lee S.D."/>
        </authorList>
    </citation>
    <scope>NUCLEOTIDE SEQUENCE [LARGE SCALE GENOMIC DNA]</scope>
    <source>
        <strain evidence="7 8">GH4-78</strain>
    </source>
</reference>
<dbReference type="AlphaFoldDB" id="A0A4V2ZXM3"/>
<comment type="caution">
    <text evidence="7">The sequence shown here is derived from an EMBL/GenBank/DDBJ whole genome shotgun (WGS) entry which is preliminary data.</text>
</comment>
<dbReference type="GO" id="GO:0030272">
    <property type="term" value="F:5-formyltetrahydrofolate cyclo-ligase activity"/>
    <property type="evidence" value="ECO:0007669"/>
    <property type="project" value="UniProtKB-EC"/>
</dbReference>
<evidence type="ECO:0000256" key="3">
    <source>
        <dbReference type="ARBA" id="ARBA00022840"/>
    </source>
</evidence>
<feature type="binding site" evidence="4">
    <location>
        <position position="54"/>
    </location>
    <ligand>
        <name>substrate</name>
    </ligand>
</feature>
<evidence type="ECO:0000256" key="4">
    <source>
        <dbReference type="PIRSR" id="PIRSR006806-1"/>
    </source>
</evidence>
<dbReference type="GO" id="GO:0046872">
    <property type="term" value="F:metal ion binding"/>
    <property type="evidence" value="ECO:0007669"/>
    <property type="project" value="UniProtKB-KW"/>
</dbReference>
<dbReference type="OrthoDB" id="9801938at2"/>
<feature type="binding site" evidence="4">
    <location>
        <begin position="8"/>
        <end position="12"/>
    </location>
    <ligand>
        <name>ATP</name>
        <dbReference type="ChEBI" id="CHEBI:30616"/>
    </ligand>
</feature>
<dbReference type="PANTHER" id="PTHR23407">
    <property type="entry name" value="ATPASE INHIBITOR/5-FORMYLTETRAHYDROFOLATE CYCLO-LIGASE"/>
    <property type="match status" value="1"/>
</dbReference>
<dbReference type="EMBL" id="SMSE01000001">
    <property type="protein sequence ID" value="TDG15565.1"/>
    <property type="molecule type" value="Genomic_DNA"/>
</dbReference>
<dbReference type="Proteomes" id="UP000295554">
    <property type="component" value="Unassembled WGS sequence"/>
</dbReference>
<dbReference type="GO" id="GO:0009396">
    <property type="term" value="P:folic acid-containing compound biosynthetic process"/>
    <property type="evidence" value="ECO:0007669"/>
    <property type="project" value="TreeGrafter"/>
</dbReference>
<keyword evidence="5" id="KW-0479">Metal-binding</keyword>
<gene>
    <name evidence="7" type="ORF">E2F43_04870</name>
</gene>
<dbReference type="PANTHER" id="PTHR23407:SF1">
    <property type="entry name" value="5-FORMYLTETRAHYDROFOLATE CYCLO-LIGASE"/>
    <property type="match status" value="1"/>
</dbReference>
<feature type="binding site" evidence="4">
    <location>
        <position position="59"/>
    </location>
    <ligand>
        <name>substrate</name>
    </ligand>
</feature>
<dbReference type="SUPFAM" id="SSF100950">
    <property type="entry name" value="NagB/RpiA/CoA transferase-like"/>
    <property type="match status" value="1"/>
</dbReference>
<evidence type="ECO:0000256" key="2">
    <source>
        <dbReference type="ARBA" id="ARBA00022741"/>
    </source>
</evidence>
<dbReference type="InterPro" id="IPR024185">
    <property type="entry name" value="FTHF_cligase-like_sf"/>
</dbReference>
<dbReference type="InterPro" id="IPR037171">
    <property type="entry name" value="NagB/RpiA_transferase-like"/>
</dbReference>
<dbReference type="Pfam" id="PF01812">
    <property type="entry name" value="5-FTHF_cyc-lig"/>
    <property type="match status" value="1"/>
</dbReference>
<keyword evidence="7" id="KW-0436">Ligase</keyword>
<accession>A0A4V2ZXM3</accession>
<evidence type="ECO:0000256" key="6">
    <source>
        <dbReference type="SAM" id="MobiDB-lite"/>
    </source>
</evidence>
<comment type="catalytic activity">
    <reaction evidence="5">
        <text>(6S)-5-formyl-5,6,7,8-tetrahydrofolate + ATP = (6R)-5,10-methenyltetrahydrofolate + ADP + phosphate</text>
        <dbReference type="Rhea" id="RHEA:10488"/>
        <dbReference type="ChEBI" id="CHEBI:30616"/>
        <dbReference type="ChEBI" id="CHEBI:43474"/>
        <dbReference type="ChEBI" id="CHEBI:57455"/>
        <dbReference type="ChEBI" id="CHEBI:57457"/>
        <dbReference type="ChEBI" id="CHEBI:456216"/>
        <dbReference type="EC" id="6.3.3.2"/>
    </reaction>
</comment>
<dbReference type="PIRSF" id="PIRSF006806">
    <property type="entry name" value="FTHF_cligase"/>
    <property type="match status" value="1"/>
</dbReference>
<dbReference type="EC" id="6.3.3.2" evidence="5"/>
<dbReference type="InterPro" id="IPR002698">
    <property type="entry name" value="FTHF_cligase"/>
</dbReference>
<evidence type="ECO:0000256" key="5">
    <source>
        <dbReference type="RuleBase" id="RU361279"/>
    </source>
</evidence>
<feature type="region of interest" description="Disordered" evidence="6">
    <location>
        <begin position="1"/>
        <end position="31"/>
    </location>
</feature>
<feature type="binding site" evidence="4">
    <location>
        <begin position="134"/>
        <end position="142"/>
    </location>
    <ligand>
        <name>ATP</name>
        <dbReference type="ChEBI" id="CHEBI:30616"/>
    </ligand>
</feature>
<name>A0A4V2ZXM3_9GAMM</name>
<keyword evidence="2 4" id="KW-0547">Nucleotide-binding</keyword>
<evidence type="ECO:0000313" key="8">
    <source>
        <dbReference type="Proteomes" id="UP000295554"/>
    </source>
</evidence>
<dbReference type="GO" id="GO:0005524">
    <property type="term" value="F:ATP binding"/>
    <property type="evidence" value="ECO:0007669"/>
    <property type="project" value="UniProtKB-KW"/>
</dbReference>
<keyword evidence="3 4" id="KW-0067">ATP-binding</keyword>
<dbReference type="Gene3D" id="3.40.50.10420">
    <property type="entry name" value="NagB/RpiA/CoA transferase-like"/>
    <property type="match status" value="1"/>
</dbReference>
<dbReference type="RefSeq" id="WP_133210146.1">
    <property type="nucleotide sequence ID" value="NZ_SMSE01000001.1"/>
</dbReference>
<sequence length="192" mass="21563">MENLPQSKSELRRDMRSRRRALPETKRRQAAGKIAERLASLPSWRLAQRIAVYLANDGEIDPSIVVNTLRAEGRTPYLPVIQADRSLRFARWEAGEHLGRNRFGIPEPSGDPRPASELDVILLPLVAWDRQGNRLGMGGGFYDRALANAPEVLKVGLAYECQQVSTLPAQSWDVQLDFIVTESTLYNCQGDH</sequence>
<keyword evidence="8" id="KW-1185">Reference proteome</keyword>
<dbReference type="NCBIfam" id="TIGR02727">
    <property type="entry name" value="MTHFS_bact"/>
    <property type="match status" value="1"/>
</dbReference>
<comment type="similarity">
    <text evidence="1 5">Belongs to the 5-formyltetrahydrofolate cyclo-ligase family.</text>
</comment>
<dbReference type="GO" id="GO:0035999">
    <property type="term" value="P:tetrahydrofolate interconversion"/>
    <property type="evidence" value="ECO:0007669"/>
    <property type="project" value="TreeGrafter"/>
</dbReference>
<keyword evidence="5" id="KW-0460">Magnesium</keyword>